<organism evidence="3 4">
    <name type="scientific">Streptomyces spirodelae</name>
    <dbReference type="NCBI Taxonomy" id="2812904"/>
    <lineage>
        <taxon>Bacteria</taxon>
        <taxon>Bacillati</taxon>
        <taxon>Actinomycetota</taxon>
        <taxon>Actinomycetes</taxon>
        <taxon>Kitasatosporales</taxon>
        <taxon>Streptomycetaceae</taxon>
        <taxon>Streptomyces</taxon>
    </lineage>
</organism>
<dbReference type="Gene3D" id="1.20.120.450">
    <property type="entry name" value="dinb family like domain"/>
    <property type="match status" value="1"/>
</dbReference>
<dbReference type="Gene3D" id="3.30.1050.20">
    <property type="match status" value="1"/>
</dbReference>
<comment type="caution">
    <text evidence="3">The sequence shown here is derived from an EMBL/GenBank/DDBJ whole genome shotgun (WGS) entry which is preliminary data.</text>
</comment>
<evidence type="ECO:0000259" key="2">
    <source>
        <dbReference type="Pfam" id="PF11716"/>
    </source>
</evidence>
<dbReference type="SUPFAM" id="SSF109854">
    <property type="entry name" value="DinB/YfiT-like putative metalloenzymes"/>
    <property type="match status" value="1"/>
</dbReference>
<dbReference type="GO" id="GO:0016853">
    <property type="term" value="F:isomerase activity"/>
    <property type="evidence" value="ECO:0007669"/>
    <property type="project" value="UniProtKB-KW"/>
</dbReference>
<evidence type="ECO:0000313" key="3">
    <source>
        <dbReference type="EMBL" id="MBO8188292.1"/>
    </source>
</evidence>
<dbReference type="InterPro" id="IPR036527">
    <property type="entry name" value="SCP2_sterol-bd_dom_sf"/>
</dbReference>
<dbReference type="NCBIfam" id="TIGR03083">
    <property type="entry name" value="maleylpyruvate isomerase family mycothiol-dependent enzyme"/>
    <property type="match status" value="1"/>
</dbReference>
<sequence>MTTSGTTPATTPEHDTDLVRTATGHLLSDAVKLEAPQVTEDSQLPGWTRAHVLTHLARNADALVNVLAGKPMYASAEAREADIEHGAGRPLDALVDDVRASASRLESAFAALDSDAWNRTVTLRNGVTDLASSIPFRRWIEVELHHVDLGIGYTLEDLPGTFVDRELANMARRFTEHPEVPVAIELRAEDGRSWRTGAAEAGPEGPFVVAGNPVALVGWLTGRTNGSGLSARGALPALPAL</sequence>
<dbReference type="RefSeq" id="WP_209267082.1">
    <property type="nucleotide sequence ID" value="NZ_JAFFZN010000023.1"/>
</dbReference>
<dbReference type="SUPFAM" id="SSF55718">
    <property type="entry name" value="SCP-like"/>
    <property type="match status" value="1"/>
</dbReference>
<accession>A0ABS3WYU1</accession>
<keyword evidence="4" id="KW-1185">Reference proteome</keyword>
<dbReference type="Proteomes" id="UP001518976">
    <property type="component" value="Unassembled WGS sequence"/>
</dbReference>
<dbReference type="InterPro" id="IPR010872">
    <property type="entry name" value="MDMPI_C-term_domain"/>
</dbReference>
<feature type="domain" description="Mycothiol-dependent maleylpyruvate isomerase metal-binding" evidence="2">
    <location>
        <begin position="21"/>
        <end position="149"/>
    </location>
</feature>
<protein>
    <submittedName>
        <fullName evidence="3">Maleylpyruvate isomerase family mycothiol-dependent enzyme</fullName>
    </submittedName>
</protein>
<dbReference type="InterPro" id="IPR034660">
    <property type="entry name" value="DinB/YfiT-like"/>
</dbReference>
<feature type="domain" description="MDMPI C-terminal" evidence="1">
    <location>
        <begin position="157"/>
        <end position="239"/>
    </location>
</feature>
<dbReference type="InterPro" id="IPR024344">
    <property type="entry name" value="MDMPI_metal-binding"/>
</dbReference>
<reference evidence="3 4" key="1">
    <citation type="submission" date="2021-02" db="EMBL/GenBank/DDBJ databases">
        <title>Streptomyces spirodelae sp. nov., isolated from duckweed.</title>
        <authorList>
            <person name="Saimee Y."/>
            <person name="Duangmal K."/>
        </authorList>
    </citation>
    <scope>NUCLEOTIDE SEQUENCE [LARGE SCALE GENOMIC DNA]</scope>
    <source>
        <strain evidence="3 4">DW4-2</strain>
    </source>
</reference>
<dbReference type="InterPro" id="IPR017517">
    <property type="entry name" value="Maleyloyr_isom"/>
</dbReference>
<evidence type="ECO:0000259" key="1">
    <source>
        <dbReference type="Pfam" id="PF07398"/>
    </source>
</evidence>
<keyword evidence="3" id="KW-0413">Isomerase</keyword>
<dbReference type="Pfam" id="PF11716">
    <property type="entry name" value="MDMPI_N"/>
    <property type="match status" value="1"/>
</dbReference>
<dbReference type="EMBL" id="JAFFZN010000023">
    <property type="protein sequence ID" value="MBO8188292.1"/>
    <property type="molecule type" value="Genomic_DNA"/>
</dbReference>
<dbReference type="Pfam" id="PF07398">
    <property type="entry name" value="MDMPI_C"/>
    <property type="match status" value="1"/>
</dbReference>
<evidence type="ECO:0000313" key="4">
    <source>
        <dbReference type="Proteomes" id="UP001518976"/>
    </source>
</evidence>
<proteinExistence type="predicted"/>
<name>A0ABS3WYU1_9ACTN</name>
<gene>
    <name evidence="3" type="ORF">JW592_22890</name>
</gene>